<comment type="subcellular location">
    <subcellularLocation>
        <location evidence="1">Cell membrane</location>
        <topology evidence="1">Multi-pass membrane protein</topology>
    </subcellularLocation>
</comment>
<protein>
    <submittedName>
        <fullName evidence="3">Major Facilitator Superfamily protein</fullName>
    </submittedName>
</protein>
<dbReference type="OrthoDB" id="1714505at2"/>
<feature type="transmembrane region" description="Helical" evidence="2">
    <location>
        <begin position="89"/>
        <end position="106"/>
    </location>
</feature>
<dbReference type="PANTHER" id="PTHR23526">
    <property type="entry name" value="INTEGRAL MEMBRANE TRANSPORT PROTEIN-RELATED"/>
    <property type="match status" value="1"/>
</dbReference>
<feature type="transmembrane region" description="Helical" evidence="2">
    <location>
        <begin position="264"/>
        <end position="283"/>
    </location>
</feature>
<keyword evidence="4" id="KW-1185">Reference proteome</keyword>
<feature type="transmembrane region" description="Helical" evidence="2">
    <location>
        <begin position="405"/>
        <end position="425"/>
    </location>
</feature>
<feature type="transmembrane region" description="Helical" evidence="2">
    <location>
        <begin position="21"/>
        <end position="43"/>
    </location>
</feature>
<proteinExistence type="predicted"/>
<accession>A0A1M6GE86</accession>
<dbReference type="Gene3D" id="1.20.1250.20">
    <property type="entry name" value="MFS general substrate transporter like domains"/>
    <property type="match status" value="2"/>
</dbReference>
<dbReference type="GO" id="GO:0005886">
    <property type="term" value="C:plasma membrane"/>
    <property type="evidence" value="ECO:0007669"/>
    <property type="project" value="UniProtKB-SubCell"/>
</dbReference>
<dbReference type="InterPro" id="IPR036259">
    <property type="entry name" value="MFS_trans_sf"/>
</dbReference>
<dbReference type="EMBL" id="FQZP01000023">
    <property type="protein sequence ID" value="SHJ08227.1"/>
    <property type="molecule type" value="Genomic_DNA"/>
</dbReference>
<dbReference type="AlphaFoldDB" id="A0A1M6GE86"/>
<keyword evidence="2" id="KW-0472">Membrane</keyword>
<feature type="transmembrane region" description="Helical" evidence="2">
    <location>
        <begin position="55"/>
        <end position="77"/>
    </location>
</feature>
<feature type="transmembrane region" description="Helical" evidence="2">
    <location>
        <begin position="112"/>
        <end position="134"/>
    </location>
</feature>
<dbReference type="PANTHER" id="PTHR23526:SF2">
    <property type="entry name" value="MAJOR FACILITATOR SUPERFAMILY (MFS) PROFILE DOMAIN-CONTAINING PROTEIN"/>
    <property type="match status" value="1"/>
</dbReference>
<evidence type="ECO:0000256" key="2">
    <source>
        <dbReference type="SAM" id="Phobius"/>
    </source>
</evidence>
<evidence type="ECO:0000313" key="3">
    <source>
        <dbReference type="EMBL" id="SHJ08227.1"/>
    </source>
</evidence>
<reference evidence="3 4" key="1">
    <citation type="submission" date="2016-11" db="EMBL/GenBank/DDBJ databases">
        <authorList>
            <person name="Varghese N."/>
            <person name="Submissions S."/>
        </authorList>
    </citation>
    <scope>NUCLEOTIDE SEQUENCE [LARGE SCALE GENOMIC DNA]</scope>
    <source>
        <strain evidence="3 4">DSM 19027</strain>
    </source>
</reference>
<dbReference type="InterPro" id="IPR011701">
    <property type="entry name" value="MFS"/>
</dbReference>
<keyword evidence="2" id="KW-1133">Transmembrane helix</keyword>
<sequence length="430" mass="47838">MSDAYRMPDERDLERNRLLCIIEGATARTIFNLTTSAFLVGLLKAMGADDTVCGYIVPIPVLAAGIQFLSPITLESLKFRKGIIMAGSLIHRLLLSSLIVIPFLPLRPSARLWLTAAVFLISHLSVAFITPAVSNMYVSFVPQHIRGKYFGTRESYILLSATVFTLILGKVLDLFEEAGNELGGYMVVYAVVFVLTIVNFLSYARMKEVPLQHHKDRMRITEIFTLPFKNRLFVRYFIMLAIWNIAIQVASAYFSVYLVSDLDMSYTVITLLSLLNSVLYVIAAGIWGRLADNKGWTVTTMACFSVLAVCHTLWFFSFQGSPLLMVMLVLAHITGGIAWSGINISLFNLQFDFTPDEKRTVYIGFSAAASGIIGYVAAIIGSQLVKLFGETDLTIGGTPIDIKQILFIISAVLIFVCAAYIYIFMRKKND</sequence>
<feature type="transmembrane region" description="Helical" evidence="2">
    <location>
        <begin position="295"/>
        <end position="317"/>
    </location>
</feature>
<name>A0A1M6GE86_9FIRM</name>
<dbReference type="Proteomes" id="UP000324781">
    <property type="component" value="Unassembled WGS sequence"/>
</dbReference>
<feature type="transmembrane region" description="Helical" evidence="2">
    <location>
        <begin position="361"/>
        <end position="385"/>
    </location>
</feature>
<dbReference type="Pfam" id="PF07690">
    <property type="entry name" value="MFS_1"/>
    <property type="match status" value="1"/>
</dbReference>
<dbReference type="RefSeq" id="WP_149678728.1">
    <property type="nucleotide sequence ID" value="NZ_FQZP01000023.1"/>
</dbReference>
<dbReference type="InterPro" id="IPR052528">
    <property type="entry name" value="Sugar_transport-like"/>
</dbReference>
<evidence type="ECO:0000256" key="1">
    <source>
        <dbReference type="ARBA" id="ARBA00004651"/>
    </source>
</evidence>
<feature type="transmembrane region" description="Helical" evidence="2">
    <location>
        <begin position="236"/>
        <end position="258"/>
    </location>
</feature>
<keyword evidence="2" id="KW-0812">Transmembrane</keyword>
<gene>
    <name evidence="3" type="ORF">SAMN05444373_102324</name>
</gene>
<dbReference type="GO" id="GO:0022857">
    <property type="term" value="F:transmembrane transporter activity"/>
    <property type="evidence" value="ECO:0007669"/>
    <property type="project" value="InterPro"/>
</dbReference>
<organism evidence="3 4">
    <name type="scientific">Thermoclostridium caenicola</name>
    <dbReference type="NCBI Taxonomy" id="659425"/>
    <lineage>
        <taxon>Bacteria</taxon>
        <taxon>Bacillati</taxon>
        <taxon>Bacillota</taxon>
        <taxon>Clostridia</taxon>
        <taxon>Eubacteriales</taxon>
        <taxon>Oscillospiraceae</taxon>
        <taxon>Thermoclostridium</taxon>
    </lineage>
</organism>
<dbReference type="SUPFAM" id="SSF103473">
    <property type="entry name" value="MFS general substrate transporter"/>
    <property type="match status" value="1"/>
</dbReference>
<evidence type="ECO:0000313" key="4">
    <source>
        <dbReference type="Proteomes" id="UP000324781"/>
    </source>
</evidence>
<feature type="transmembrane region" description="Helical" evidence="2">
    <location>
        <begin position="184"/>
        <end position="204"/>
    </location>
</feature>
<feature type="transmembrane region" description="Helical" evidence="2">
    <location>
        <begin position="155"/>
        <end position="172"/>
    </location>
</feature>
<feature type="transmembrane region" description="Helical" evidence="2">
    <location>
        <begin position="323"/>
        <end position="349"/>
    </location>
</feature>